<evidence type="ECO:0000259" key="2">
    <source>
        <dbReference type="PROSITE" id="PS50222"/>
    </source>
</evidence>
<comment type="caution">
    <text evidence="3">The sequence shown here is derived from an EMBL/GenBank/DDBJ whole genome shotgun (WGS) entry which is preliminary data.</text>
</comment>
<dbReference type="CDD" id="cd00051">
    <property type="entry name" value="EFh"/>
    <property type="match status" value="1"/>
</dbReference>
<gene>
    <name evidence="3" type="ORF">GH714_024246</name>
</gene>
<evidence type="ECO:0000313" key="4">
    <source>
        <dbReference type="Proteomes" id="UP000467840"/>
    </source>
</evidence>
<protein>
    <recommendedName>
        <fullName evidence="2">EF-hand domain-containing protein</fullName>
    </recommendedName>
</protein>
<feature type="domain" description="EF-hand" evidence="2">
    <location>
        <begin position="116"/>
        <end position="138"/>
    </location>
</feature>
<sequence>MAKPEAGSAGIHLRNKITRARTNSNRVIISLYVESPRKCSHQKTGDLNNKAKRNPLFRMPQSTKTKCYDRRAELLAYARELRDSAACHQQERWPRRISSRLKSERTRCEGNDAAGDTNKDGLLSIQEFLEMYTKDMELGELANSLKLSTVNTDGDEVVTAEELYEVTRNNGGLELSLEDCQNIIASMDGDGDGVVSLQDFNLIVNSLI</sequence>
<dbReference type="PROSITE" id="PS50222">
    <property type="entry name" value="EF_HAND_2"/>
    <property type="match status" value="2"/>
</dbReference>
<keyword evidence="4" id="KW-1185">Reference proteome</keyword>
<feature type="domain" description="EF-hand" evidence="2">
    <location>
        <begin position="175"/>
        <end position="208"/>
    </location>
</feature>
<organism evidence="3 4">
    <name type="scientific">Hevea brasiliensis</name>
    <name type="common">Para rubber tree</name>
    <name type="synonym">Siphonia brasiliensis</name>
    <dbReference type="NCBI Taxonomy" id="3981"/>
    <lineage>
        <taxon>Eukaryota</taxon>
        <taxon>Viridiplantae</taxon>
        <taxon>Streptophyta</taxon>
        <taxon>Embryophyta</taxon>
        <taxon>Tracheophyta</taxon>
        <taxon>Spermatophyta</taxon>
        <taxon>Magnoliopsida</taxon>
        <taxon>eudicotyledons</taxon>
        <taxon>Gunneridae</taxon>
        <taxon>Pentapetalae</taxon>
        <taxon>rosids</taxon>
        <taxon>fabids</taxon>
        <taxon>Malpighiales</taxon>
        <taxon>Euphorbiaceae</taxon>
        <taxon>Crotonoideae</taxon>
        <taxon>Micrandreae</taxon>
        <taxon>Hevea</taxon>
    </lineage>
</organism>
<dbReference type="EMBL" id="JAAGAX010000015">
    <property type="protein sequence ID" value="KAF2291446.1"/>
    <property type="molecule type" value="Genomic_DNA"/>
</dbReference>
<name>A0A6A6KTR3_HEVBR</name>
<keyword evidence="1" id="KW-0106">Calcium</keyword>
<accession>A0A6A6KTR3</accession>
<evidence type="ECO:0000313" key="3">
    <source>
        <dbReference type="EMBL" id="KAF2291446.1"/>
    </source>
</evidence>
<dbReference type="InterPro" id="IPR002048">
    <property type="entry name" value="EF_hand_dom"/>
</dbReference>
<dbReference type="Gene3D" id="1.10.238.10">
    <property type="entry name" value="EF-hand"/>
    <property type="match status" value="1"/>
</dbReference>
<dbReference type="GO" id="GO:0005509">
    <property type="term" value="F:calcium ion binding"/>
    <property type="evidence" value="ECO:0007669"/>
    <property type="project" value="InterPro"/>
</dbReference>
<dbReference type="InterPro" id="IPR018247">
    <property type="entry name" value="EF_Hand_1_Ca_BS"/>
</dbReference>
<dbReference type="AlphaFoldDB" id="A0A6A6KTR3"/>
<dbReference type="Proteomes" id="UP000467840">
    <property type="component" value="Chromosome 2"/>
</dbReference>
<dbReference type="SUPFAM" id="SSF47473">
    <property type="entry name" value="EF-hand"/>
    <property type="match status" value="1"/>
</dbReference>
<dbReference type="InterPro" id="IPR011992">
    <property type="entry name" value="EF-hand-dom_pair"/>
</dbReference>
<proteinExistence type="predicted"/>
<dbReference type="Pfam" id="PF13833">
    <property type="entry name" value="EF-hand_8"/>
    <property type="match status" value="1"/>
</dbReference>
<evidence type="ECO:0000256" key="1">
    <source>
        <dbReference type="ARBA" id="ARBA00022837"/>
    </source>
</evidence>
<dbReference type="PROSITE" id="PS00018">
    <property type="entry name" value="EF_HAND_1"/>
    <property type="match status" value="2"/>
</dbReference>
<dbReference type="Pfam" id="PF13202">
    <property type="entry name" value="EF-hand_5"/>
    <property type="match status" value="1"/>
</dbReference>
<reference evidence="3 4" key="1">
    <citation type="journal article" date="2020" name="Mol. Plant">
        <title>The Chromosome-Based Rubber Tree Genome Provides New Insights into Spurge Genome Evolution and Rubber Biosynthesis.</title>
        <authorList>
            <person name="Liu J."/>
            <person name="Shi C."/>
            <person name="Shi C.C."/>
            <person name="Li W."/>
            <person name="Zhang Q.J."/>
            <person name="Zhang Y."/>
            <person name="Li K."/>
            <person name="Lu H.F."/>
            <person name="Shi C."/>
            <person name="Zhu S.T."/>
            <person name="Xiao Z.Y."/>
            <person name="Nan H."/>
            <person name="Yue Y."/>
            <person name="Zhu X.G."/>
            <person name="Wu Y."/>
            <person name="Hong X.N."/>
            <person name="Fan G.Y."/>
            <person name="Tong Y."/>
            <person name="Zhang D."/>
            <person name="Mao C.L."/>
            <person name="Liu Y.L."/>
            <person name="Hao S.J."/>
            <person name="Liu W.Q."/>
            <person name="Lv M.Q."/>
            <person name="Zhang H.B."/>
            <person name="Liu Y."/>
            <person name="Hu-Tang G.R."/>
            <person name="Wang J.P."/>
            <person name="Wang J.H."/>
            <person name="Sun Y.H."/>
            <person name="Ni S.B."/>
            <person name="Chen W.B."/>
            <person name="Zhang X.C."/>
            <person name="Jiao Y.N."/>
            <person name="Eichler E.E."/>
            <person name="Li G.H."/>
            <person name="Liu X."/>
            <person name="Gao L.Z."/>
        </authorList>
    </citation>
    <scope>NUCLEOTIDE SEQUENCE [LARGE SCALE GENOMIC DNA]</scope>
    <source>
        <strain evidence="4">cv. GT1</strain>
        <tissue evidence="3">Leaf</tissue>
    </source>
</reference>